<proteinExistence type="predicted"/>
<gene>
    <name evidence="2" type="ORF">ACFFIT_00170</name>
</gene>
<sequence>MKKLEFQREYTLSELINDIVKKGYKSNNFCLYTKGYVSLATENLICYLECYPTINDDDEEEYPKFVIKQNLELFYYGEQFEDVLTNVLHQKNTASIEDFITSLNYYLNNDAFLTL</sequence>
<evidence type="ECO:0000313" key="2">
    <source>
        <dbReference type="EMBL" id="MFC0178532.1"/>
    </source>
</evidence>
<accession>A0ABV6C6E3</accession>
<keyword evidence="3" id="KW-1185">Reference proteome</keyword>
<dbReference type="RefSeq" id="WP_385875288.1">
    <property type="nucleotide sequence ID" value="NZ_JBHLXE010000002.1"/>
</dbReference>
<feature type="domain" description="DUF7716" evidence="1">
    <location>
        <begin position="11"/>
        <end position="114"/>
    </location>
</feature>
<evidence type="ECO:0000313" key="3">
    <source>
        <dbReference type="Proteomes" id="UP001589758"/>
    </source>
</evidence>
<evidence type="ECO:0000259" key="1">
    <source>
        <dbReference type="Pfam" id="PF24832"/>
    </source>
</evidence>
<dbReference type="EMBL" id="JBHLXE010000002">
    <property type="protein sequence ID" value="MFC0178532.1"/>
    <property type="molecule type" value="Genomic_DNA"/>
</dbReference>
<reference evidence="2 3" key="1">
    <citation type="submission" date="2024-09" db="EMBL/GenBank/DDBJ databases">
        <authorList>
            <person name="Sun Q."/>
            <person name="Mori K."/>
        </authorList>
    </citation>
    <scope>NUCLEOTIDE SEQUENCE [LARGE SCALE GENOMIC DNA]</scope>
    <source>
        <strain evidence="2 3">CCM 8545</strain>
    </source>
</reference>
<organism evidence="2 3">
    <name type="scientific">Thorsellia kenyensis</name>
    <dbReference type="NCBI Taxonomy" id="1549888"/>
    <lineage>
        <taxon>Bacteria</taxon>
        <taxon>Pseudomonadati</taxon>
        <taxon>Pseudomonadota</taxon>
        <taxon>Gammaproteobacteria</taxon>
        <taxon>Enterobacterales</taxon>
        <taxon>Thorselliaceae</taxon>
        <taxon>Thorsellia</taxon>
    </lineage>
</organism>
<dbReference type="Pfam" id="PF24832">
    <property type="entry name" value="DUF7716"/>
    <property type="match status" value="1"/>
</dbReference>
<dbReference type="Proteomes" id="UP001589758">
    <property type="component" value="Unassembled WGS sequence"/>
</dbReference>
<dbReference type="InterPro" id="IPR056133">
    <property type="entry name" value="DUF7716"/>
</dbReference>
<comment type="caution">
    <text evidence="2">The sequence shown here is derived from an EMBL/GenBank/DDBJ whole genome shotgun (WGS) entry which is preliminary data.</text>
</comment>
<protein>
    <recommendedName>
        <fullName evidence="1">DUF7716 domain-containing protein</fullName>
    </recommendedName>
</protein>
<name>A0ABV6C6E3_9GAMM</name>